<evidence type="ECO:0000313" key="2">
    <source>
        <dbReference type="EMBL" id="GMR52258.1"/>
    </source>
</evidence>
<gene>
    <name evidence="2" type="ORF">PMAYCL1PPCAC_22453</name>
</gene>
<feature type="region of interest" description="Disordered" evidence="1">
    <location>
        <begin position="36"/>
        <end position="67"/>
    </location>
</feature>
<sequence>PKRCKQEELIEIKDELIDEFVLTPSKPIADLYCPTTGTSRPRYQSTPGMNSGVNSNSRMMKSKESSRKCVLCEE</sequence>
<reference evidence="3" key="1">
    <citation type="submission" date="2022-10" db="EMBL/GenBank/DDBJ databases">
        <title>Genome assembly of Pristionchus species.</title>
        <authorList>
            <person name="Yoshida K."/>
            <person name="Sommer R.J."/>
        </authorList>
    </citation>
    <scope>NUCLEOTIDE SEQUENCE [LARGE SCALE GENOMIC DNA]</scope>
    <source>
        <strain evidence="3">RS5460</strain>
    </source>
</reference>
<feature type="non-terminal residue" evidence="2">
    <location>
        <position position="74"/>
    </location>
</feature>
<dbReference type="AlphaFoldDB" id="A0AAN5I4U3"/>
<evidence type="ECO:0000313" key="3">
    <source>
        <dbReference type="Proteomes" id="UP001328107"/>
    </source>
</evidence>
<feature type="non-terminal residue" evidence="2">
    <location>
        <position position="1"/>
    </location>
</feature>
<dbReference type="Proteomes" id="UP001328107">
    <property type="component" value="Unassembled WGS sequence"/>
</dbReference>
<evidence type="ECO:0000256" key="1">
    <source>
        <dbReference type="SAM" id="MobiDB-lite"/>
    </source>
</evidence>
<name>A0AAN5I4U3_9BILA</name>
<proteinExistence type="predicted"/>
<comment type="caution">
    <text evidence="2">The sequence shown here is derived from an EMBL/GenBank/DDBJ whole genome shotgun (WGS) entry which is preliminary data.</text>
</comment>
<feature type="compositionally biased region" description="Polar residues" evidence="1">
    <location>
        <begin position="36"/>
        <end position="53"/>
    </location>
</feature>
<keyword evidence="3" id="KW-1185">Reference proteome</keyword>
<accession>A0AAN5I4U3</accession>
<organism evidence="2 3">
    <name type="scientific">Pristionchus mayeri</name>
    <dbReference type="NCBI Taxonomy" id="1317129"/>
    <lineage>
        <taxon>Eukaryota</taxon>
        <taxon>Metazoa</taxon>
        <taxon>Ecdysozoa</taxon>
        <taxon>Nematoda</taxon>
        <taxon>Chromadorea</taxon>
        <taxon>Rhabditida</taxon>
        <taxon>Rhabditina</taxon>
        <taxon>Diplogasteromorpha</taxon>
        <taxon>Diplogasteroidea</taxon>
        <taxon>Neodiplogasteridae</taxon>
        <taxon>Pristionchus</taxon>
    </lineage>
</organism>
<dbReference type="EMBL" id="BTRK01000005">
    <property type="protein sequence ID" value="GMR52258.1"/>
    <property type="molecule type" value="Genomic_DNA"/>
</dbReference>
<protein>
    <submittedName>
        <fullName evidence="2">Uncharacterized protein</fullName>
    </submittedName>
</protein>